<dbReference type="OrthoDB" id="5319015at2759"/>
<dbReference type="InterPro" id="IPR056196">
    <property type="entry name" value="Mmc1_C"/>
</dbReference>
<keyword evidence="3" id="KW-1185">Reference proteome</keyword>
<comment type="caution">
    <text evidence="2">The sequence shown here is derived from an EMBL/GenBank/DDBJ whole genome shotgun (WGS) entry which is preliminary data.</text>
</comment>
<dbReference type="AlphaFoldDB" id="A0A0G2EPW9"/>
<gene>
    <name evidence="2" type="ORF">UCRPC4_g02547</name>
</gene>
<sequence length="639" mass="70517">MPTRPARLTRRSFEALVQDLFYCPACSTWRTAHPNVSAQHVSSVRRRWNSTLVSSTAVNATKNIPPQLRGLHDALQNLQKKAPSQINQSRLQLALSGLATDKPATRIAILDVNNTRTSRQIVRLLLADVLGKEEAWEKLLVPEDQQETGGILIRYGEATSPSIQPSRTAIPTISVPSPLLREHNLEILVSSISSNGLAYPSSRISSDVFLTPFAETPTSVSGRQTIVSFPVHKTLVLANGVDEFQSLSQILALTSYNSTSERELVDSMVNLPGTAGKLQSERIRMLDISSVEDDLKEARRSIEHTPRFGVSWTGSGLPHLKQWLSESSVTSNGHIATTLLQVVQSILDAASANIEQQAFRSMAERQTDTISEETRTELQGAIDMFLAQAHLELQTGLARAFESSSWRKLAWYKLFYRVDDVPLIITDIVERYWLRESSLTVFEMLGRLHQAGLIRFVSYDGKIIEFATSNGNELSLPSPPNAASDTTDYLEIPDQPKLKTSELSRSRQALLATTIPTMTATAQSSLFKAVGFSATTTALSALTYMSTIAPSLYECGAIFALGVVFSLRRLQKQWEACRSGFKRDIFAAGRTALKSTEDLMRLAVREGGRKPVDEIEVELCSQANAAVEQARKALDSVRK</sequence>
<dbReference type="PANTHER" id="PTHR38644:SF1">
    <property type="entry name" value="EXPRESSED PROTEIN"/>
    <property type="match status" value="1"/>
</dbReference>
<protein>
    <recommendedName>
        <fullName evidence="1">Mmc1 C-terminal domain-containing protein</fullName>
    </recommendedName>
</protein>
<accession>A0A0G2EPW9</accession>
<reference evidence="2 3" key="1">
    <citation type="submission" date="2015-05" db="EMBL/GenBank/DDBJ databases">
        <title>Distinctive expansion of gene families associated with plant cell wall degradation and secondary metabolism in the genomes of grapevine trunk pathogens.</title>
        <authorList>
            <person name="Lawrence D.P."/>
            <person name="Travadon R."/>
            <person name="Rolshausen P.E."/>
            <person name="Baumgartner K."/>
        </authorList>
    </citation>
    <scope>NUCLEOTIDE SEQUENCE [LARGE SCALE GENOMIC DNA]</scope>
    <source>
        <strain evidence="2">UCRPC4</strain>
    </source>
</reference>
<evidence type="ECO:0000313" key="3">
    <source>
        <dbReference type="Proteomes" id="UP000053317"/>
    </source>
</evidence>
<proteinExistence type="predicted"/>
<dbReference type="Proteomes" id="UP000053317">
    <property type="component" value="Unassembled WGS sequence"/>
</dbReference>
<organism evidence="2 3">
    <name type="scientific">Phaeomoniella chlamydospora</name>
    <name type="common">Phaeoacremonium chlamydosporum</name>
    <dbReference type="NCBI Taxonomy" id="158046"/>
    <lineage>
        <taxon>Eukaryota</taxon>
        <taxon>Fungi</taxon>
        <taxon>Dikarya</taxon>
        <taxon>Ascomycota</taxon>
        <taxon>Pezizomycotina</taxon>
        <taxon>Eurotiomycetes</taxon>
        <taxon>Chaetothyriomycetidae</taxon>
        <taxon>Phaeomoniellales</taxon>
        <taxon>Phaeomoniellaceae</taxon>
        <taxon>Phaeomoniella</taxon>
    </lineage>
</organism>
<evidence type="ECO:0000259" key="1">
    <source>
        <dbReference type="Pfam" id="PF23868"/>
    </source>
</evidence>
<dbReference type="Pfam" id="PF23867">
    <property type="entry name" value="Mmc1_N"/>
    <property type="match status" value="1"/>
</dbReference>
<dbReference type="Pfam" id="PF23868">
    <property type="entry name" value="Mmc1_C"/>
    <property type="match status" value="1"/>
</dbReference>
<feature type="domain" description="Mmc1 C-terminal" evidence="1">
    <location>
        <begin position="380"/>
        <end position="590"/>
    </location>
</feature>
<name>A0A0G2EPW9_PHACM</name>
<dbReference type="PANTHER" id="PTHR38644">
    <property type="entry name" value="EXPRESSED PROTEIN"/>
    <property type="match status" value="1"/>
</dbReference>
<evidence type="ECO:0000313" key="2">
    <source>
        <dbReference type="EMBL" id="KKY24181.1"/>
    </source>
</evidence>
<dbReference type="EMBL" id="LCWF01000062">
    <property type="protein sequence ID" value="KKY24181.1"/>
    <property type="molecule type" value="Genomic_DNA"/>
</dbReference>
<reference evidence="2 3" key="2">
    <citation type="submission" date="2015-05" db="EMBL/GenBank/DDBJ databases">
        <authorList>
            <person name="Morales-Cruz A."/>
            <person name="Amrine K.C."/>
            <person name="Cantu D."/>
        </authorList>
    </citation>
    <scope>NUCLEOTIDE SEQUENCE [LARGE SCALE GENOMIC DNA]</scope>
    <source>
        <strain evidence="2">UCRPC4</strain>
    </source>
</reference>